<keyword evidence="1" id="KW-0540">Nuclease</keyword>
<protein>
    <submittedName>
        <fullName evidence="1">Uma2 family endonuclease</fullName>
    </submittedName>
</protein>
<dbReference type="Proteomes" id="UP000441754">
    <property type="component" value="Unassembled WGS sequence"/>
</dbReference>
<reference evidence="1 2" key="1">
    <citation type="journal article" date="2018" name="Antonie Van Leeuwenhoek">
        <title>Larkinella terrae sp. nov., isolated from soil on Jeju Island, South Korea.</title>
        <authorList>
            <person name="Ten L.N."/>
            <person name="Jeon J."/>
            <person name="Park S.J."/>
            <person name="Park S."/>
            <person name="Lee S.Y."/>
            <person name="Kim M.K."/>
            <person name="Jung H.Y."/>
        </authorList>
    </citation>
    <scope>NUCLEOTIDE SEQUENCE [LARGE SCALE GENOMIC DNA]</scope>
    <source>
        <strain evidence="1 2">KCTC 52001</strain>
    </source>
</reference>
<name>A0A7K0EUV8_9BACT</name>
<dbReference type="AlphaFoldDB" id="A0A7K0EUV8"/>
<dbReference type="EMBL" id="WJXZ01000015">
    <property type="protein sequence ID" value="MRS65597.1"/>
    <property type="molecule type" value="Genomic_DNA"/>
</dbReference>
<evidence type="ECO:0000313" key="1">
    <source>
        <dbReference type="EMBL" id="MRS65597.1"/>
    </source>
</evidence>
<dbReference type="OrthoDB" id="942191at2"/>
<comment type="caution">
    <text evidence="1">The sequence shown here is derived from an EMBL/GenBank/DDBJ whole genome shotgun (WGS) entry which is preliminary data.</text>
</comment>
<organism evidence="1 2">
    <name type="scientific">Larkinella terrae</name>
    <dbReference type="NCBI Taxonomy" id="2025311"/>
    <lineage>
        <taxon>Bacteria</taxon>
        <taxon>Pseudomonadati</taxon>
        <taxon>Bacteroidota</taxon>
        <taxon>Cytophagia</taxon>
        <taxon>Cytophagales</taxon>
        <taxon>Spirosomataceae</taxon>
        <taxon>Larkinella</taxon>
    </lineage>
</organism>
<accession>A0A7K0EUV8</accession>
<keyword evidence="1" id="KW-0378">Hydrolase</keyword>
<gene>
    <name evidence="1" type="ORF">GJJ30_30175</name>
</gene>
<sequence length="200" mass="23063">MGKTSKQKVLLESLVYEVLDGRPLYYRGYEAVLAGKKTPEEIMGSSSLQWVLVSYFMRIMFRSLNEKKYWFASNEAGVHIDHRNNLSHDVAIYEKSILTPDKINVHYVDVPAKVVIEIDVKADISKIEDFNYVNKKTRKLLDFGTSKVIWVFTDTQQIMIAEQSADAWLTMDWNRELELLDGQSFNIGRYLAEEGIKVGD</sequence>
<proteinExistence type="predicted"/>
<dbReference type="GO" id="GO:0004519">
    <property type="term" value="F:endonuclease activity"/>
    <property type="evidence" value="ECO:0007669"/>
    <property type="project" value="UniProtKB-KW"/>
</dbReference>
<evidence type="ECO:0000313" key="2">
    <source>
        <dbReference type="Proteomes" id="UP000441754"/>
    </source>
</evidence>
<keyword evidence="1" id="KW-0255">Endonuclease</keyword>
<keyword evidence="2" id="KW-1185">Reference proteome</keyword>